<dbReference type="AlphaFoldDB" id="A0A9W8C7N6"/>
<dbReference type="FunFam" id="4.10.280.10:FF:000001">
    <property type="entry name" value="Putative transcription factor 12"/>
    <property type="match status" value="1"/>
</dbReference>
<evidence type="ECO:0000313" key="11">
    <source>
        <dbReference type="Proteomes" id="UP001059041"/>
    </source>
</evidence>
<evidence type="ECO:0000313" key="10">
    <source>
        <dbReference type="EMBL" id="KAI7809980.1"/>
    </source>
</evidence>
<evidence type="ECO:0000256" key="5">
    <source>
        <dbReference type="ARBA" id="ARBA00023242"/>
    </source>
</evidence>
<feature type="region of interest" description="Disordered" evidence="8">
    <location>
        <begin position="106"/>
        <end position="159"/>
    </location>
</feature>
<evidence type="ECO:0000259" key="9">
    <source>
        <dbReference type="PROSITE" id="PS50888"/>
    </source>
</evidence>
<feature type="compositionally biased region" description="Gly residues" evidence="8">
    <location>
        <begin position="572"/>
        <end position="581"/>
    </location>
</feature>
<comment type="caution">
    <text evidence="10">The sequence shown here is derived from an EMBL/GenBank/DDBJ whole genome shotgun (WGS) entry which is preliminary data.</text>
</comment>
<feature type="region of interest" description="Disordered" evidence="8">
    <location>
        <begin position="558"/>
        <end position="581"/>
    </location>
</feature>
<dbReference type="CDD" id="cd18945">
    <property type="entry name" value="bHLH_E-protein_TCF4_E2-2"/>
    <property type="match status" value="1"/>
</dbReference>
<dbReference type="PANTHER" id="PTHR11793">
    <property type="entry name" value="BASIC HELIX-LOOP-HELIX TRANSCRIPTION FACTOR"/>
    <property type="match status" value="1"/>
</dbReference>
<dbReference type="GO" id="GO:0046983">
    <property type="term" value="F:protein dimerization activity"/>
    <property type="evidence" value="ECO:0007669"/>
    <property type="project" value="InterPro"/>
</dbReference>
<feature type="compositionally biased region" description="Low complexity" evidence="8">
    <location>
        <begin position="292"/>
        <end position="301"/>
    </location>
</feature>
<proteinExistence type="predicted"/>
<feature type="compositionally biased region" description="Basic and acidic residues" evidence="8">
    <location>
        <begin position="477"/>
        <end position="486"/>
    </location>
</feature>
<evidence type="ECO:0000256" key="2">
    <source>
        <dbReference type="ARBA" id="ARBA00023015"/>
    </source>
</evidence>
<feature type="compositionally biased region" description="Acidic residues" evidence="8">
    <location>
        <begin position="465"/>
        <end position="476"/>
    </location>
</feature>
<dbReference type="GO" id="GO:0005634">
    <property type="term" value="C:nucleus"/>
    <property type="evidence" value="ECO:0007669"/>
    <property type="project" value="UniProtKB-SubCell"/>
</dbReference>
<reference evidence="10" key="1">
    <citation type="submission" date="2021-02" db="EMBL/GenBank/DDBJ databases">
        <title>Comparative genomics reveals that relaxation of natural selection precedes convergent phenotypic evolution of cavefish.</title>
        <authorList>
            <person name="Peng Z."/>
        </authorList>
    </citation>
    <scope>NUCLEOTIDE SEQUENCE</scope>
    <source>
        <tissue evidence="10">Muscle</tissue>
    </source>
</reference>
<sequence length="581" mass="61872">TTVGTDMELNDLLDFSVMFPHPVSNGKTRGPPLPNSQFGLDERNGPGSWGSGESNSPSYNIRAYGDHYPDDGLTSSPLYNLGLDGKSERGYPFGTQSQLLAGDMVSGSDVYSSHNNRRRLPDSNIDAPPKKIRKVPPGLPSSVSSQVYQGATSDDYNPGSKPGNLYPFYMQDGIPEHWGQSGYSPVMNPPHIAQPAPFMNTQKRQPLPLSPQNYPLHGSDVNIPASFHTASAGYGVPNHTPPINGTESIMAASRAGNAVSSGAEIGKALASIYSSDNNGGSFPSTPSPPVGSPSNVAASASQWSKGSSQAAPSPGFEPGLQTSSKMDDRLGEALHVLRNHAVGAEGLVADLQSLSASVSGHPGAAAALGSISQAFGLVNRLQGLMANHSDDSTGLPALLQGLHGNHQAPPTSQSDSFTGLSGGLSRSSHASSSDVKNEDNEDDENVSIGDKSEKDGKSRTRSSQDDEDDEDDEDLPVEVKAEREKERRVANNARERLRVRDINEAFKELGRMCQLHLSNEKPQTKLLILHQAVNVILNLEQQVRERNLNPKAACLKRREEEKVTGDPQMLSGLGGDGHSHM</sequence>
<keyword evidence="4" id="KW-0804">Transcription</keyword>
<keyword evidence="3" id="KW-0238">DNA-binding</keyword>
<accession>A0A9W8C7N6</accession>
<evidence type="ECO:0000256" key="4">
    <source>
        <dbReference type="ARBA" id="ARBA00023163"/>
    </source>
</evidence>
<dbReference type="GO" id="GO:0000981">
    <property type="term" value="F:DNA-binding transcription factor activity, RNA polymerase II-specific"/>
    <property type="evidence" value="ECO:0007669"/>
    <property type="project" value="TreeGrafter"/>
</dbReference>
<keyword evidence="5" id="KW-0539">Nucleus</keyword>
<feature type="compositionally biased region" description="Low complexity" evidence="8">
    <location>
        <begin position="416"/>
        <end position="433"/>
    </location>
</feature>
<feature type="compositionally biased region" description="Polar residues" evidence="8">
    <location>
        <begin position="141"/>
        <end position="155"/>
    </location>
</feature>
<dbReference type="InterPro" id="IPR011598">
    <property type="entry name" value="bHLH_dom"/>
</dbReference>
<evidence type="ECO:0000256" key="1">
    <source>
        <dbReference type="ARBA" id="ARBA00004123"/>
    </source>
</evidence>
<dbReference type="InterPro" id="IPR051098">
    <property type="entry name" value="NeuroDiff_E-box_TFs"/>
</dbReference>
<protein>
    <recommendedName>
        <fullName evidence="6">Transcription factor E2-alpha</fullName>
    </recommendedName>
    <alternativeName>
        <fullName evidence="7">Transcription factor 3</fullName>
    </alternativeName>
</protein>
<feature type="compositionally biased region" description="Polar residues" evidence="8">
    <location>
        <begin position="302"/>
        <end position="311"/>
    </location>
</feature>
<evidence type="ECO:0000256" key="3">
    <source>
        <dbReference type="ARBA" id="ARBA00023125"/>
    </source>
</evidence>
<dbReference type="Proteomes" id="UP001059041">
    <property type="component" value="Linkage Group LG5"/>
</dbReference>
<dbReference type="EMBL" id="JAFHDT010000005">
    <property type="protein sequence ID" value="KAI7809980.1"/>
    <property type="molecule type" value="Genomic_DNA"/>
</dbReference>
<dbReference type="SMART" id="SM00353">
    <property type="entry name" value="HLH"/>
    <property type="match status" value="1"/>
</dbReference>
<evidence type="ECO:0000256" key="7">
    <source>
        <dbReference type="ARBA" id="ARBA00041234"/>
    </source>
</evidence>
<dbReference type="Pfam" id="PF00010">
    <property type="entry name" value="HLH"/>
    <property type="match status" value="1"/>
</dbReference>
<feature type="region of interest" description="Disordered" evidence="8">
    <location>
        <begin position="21"/>
        <end position="62"/>
    </location>
</feature>
<evidence type="ECO:0000256" key="6">
    <source>
        <dbReference type="ARBA" id="ARBA00041064"/>
    </source>
</evidence>
<feature type="non-terminal residue" evidence="10">
    <location>
        <position position="581"/>
    </location>
</feature>
<feature type="region of interest" description="Disordered" evidence="8">
    <location>
        <begin position="277"/>
        <end position="324"/>
    </location>
</feature>
<organism evidence="10 11">
    <name type="scientific">Triplophysa rosa</name>
    <name type="common">Cave loach</name>
    <dbReference type="NCBI Taxonomy" id="992332"/>
    <lineage>
        <taxon>Eukaryota</taxon>
        <taxon>Metazoa</taxon>
        <taxon>Chordata</taxon>
        <taxon>Craniata</taxon>
        <taxon>Vertebrata</taxon>
        <taxon>Euteleostomi</taxon>
        <taxon>Actinopterygii</taxon>
        <taxon>Neopterygii</taxon>
        <taxon>Teleostei</taxon>
        <taxon>Ostariophysi</taxon>
        <taxon>Cypriniformes</taxon>
        <taxon>Nemacheilidae</taxon>
        <taxon>Triplophysa</taxon>
    </lineage>
</organism>
<keyword evidence="2" id="KW-0805">Transcription regulation</keyword>
<gene>
    <name evidence="10" type="ORF">IRJ41_020677</name>
</gene>
<name>A0A9W8C7N6_TRIRA</name>
<feature type="domain" description="BHLH" evidence="9">
    <location>
        <begin position="486"/>
        <end position="539"/>
    </location>
</feature>
<keyword evidence="11" id="KW-1185">Reference proteome</keyword>
<dbReference type="PANTHER" id="PTHR11793:SF7">
    <property type="entry name" value="TRANSCRIPTION FACTOR E2-ALPHA"/>
    <property type="match status" value="1"/>
</dbReference>
<dbReference type="InterPro" id="IPR036638">
    <property type="entry name" value="HLH_DNA-bd_sf"/>
</dbReference>
<dbReference type="GO" id="GO:0000785">
    <property type="term" value="C:chromatin"/>
    <property type="evidence" value="ECO:0007669"/>
    <property type="project" value="TreeGrafter"/>
</dbReference>
<dbReference type="GO" id="GO:0005667">
    <property type="term" value="C:transcription regulator complex"/>
    <property type="evidence" value="ECO:0007669"/>
    <property type="project" value="TreeGrafter"/>
</dbReference>
<comment type="subcellular location">
    <subcellularLocation>
        <location evidence="1">Nucleus</location>
    </subcellularLocation>
</comment>
<dbReference type="PROSITE" id="PS50888">
    <property type="entry name" value="BHLH"/>
    <property type="match status" value="1"/>
</dbReference>
<dbReference type="Gene3D" id="4.10.280.10">
    <property type="entry name" value="Helix-loop-helix DNA-binding domain"/>
    <property type="match status" value="1"/>
</dbReference>
<dbReference type="GO" id="GO:0000978">
    <property type="term" value="F:RNA polymerase II cis-regulatory region sequence-specific DNA binding"/>
    <property type="evidence" value="ECO:0007669"/>
    <property type="project" value="TreeGrafter"/>
</dbReference>
<dbReference type="SUPFAM" id="SSF47459">
    <property type="entry name" value="HLH, helix-loop-helix DNA-binding domain"/>
    <property type="match status" value="1"/>
</dbReference>
<evidence type="ECO:0000256" key="8">
    <source>
        <dbReference type="SAM" id="MobiDB-lite"/>
    </source>
</evidence>
<feature type="region of interest" description="Disordered" evidence="8">
    <location>
        <begin position="396"/>
        <end position="486"/>
    </location>
</feature>
<feature type="compositionally biased region" description="Basic and acidic residues" evidence="8">
    <location>
        <begin position="450"/>
        <end position="464"/>
    </location>
</feature>